<proteinExistence type="predicted"/>
<organism evidence="1 2">
    <name type="scientific">Citrobacter koseri (strain ATCC BAA-895 / CDC 4225-83 / SGSC4696)</name>
    <dbReference type="NCBI Taxonomy" id="290338"/>
    <lineage>
        <taxon>Bacteria</taxon>
        <taxon>Pseudomonadati</taxon>
        <taxon>Pseudomonadota</taxon>
        <taxon>Gammaproteobacteria</taxon>
        <taxon>Enterobacterales</taxon>
        <taxon>Enterobacteriaceae</taxon>
        <taxon>Citrobacter</taxon>
    </lineage>
</organism>
<dbReference type="EMBL" id="CP000822">
    <property type="protein sequence ID" value="ABV13135.1"/>
    <property type="molecule type" value="Genomic_DNA"/>
</dbReference>
<dbReference type="AlphaFoldDB" id="A8AI21"/>
<gene>
    <name evidence="1" type="ordered locus">CKO_02009</name>
</gene>
<evidence type="ECO:0000313" key="2">
    <source>
        <dbReference type="Proteomes" id="UP000008148"/>
    </source>
</evidence>
<dbReference type="KEGG" id="cko:CKO_02009"/>
<protein>
    <submittedName>
        <fullName evidence="1">Uncharacterized protein</fullName>
    </submittedName>
</protein>
<evidence type="ECO:0000313" key="1">
    <source>
        <dbReference type="EMBL" id="ABV13135.1"/>
    </source>
</evidence>
<keyword evidence="2" id="KW-1185">Reference proteome</keyword>
<reference evidence="1 2" key="1">
    <citation type="submission" date="2007-08" db="EMBL/GenBank/DDBJ databases">
        <authorList>
            <consortium name="The Citrobacter koseri Genome Sequencing Project"/>
            <person name="McClelland M."/>
            <person name="Sanderson E.K."/>
            <person name="Porwollik S."/>
            <person name="Spieth J."/>
            <person name="Clifton W.S."/>
            <person name="Latreille P."/>
            <person name="Courtney L."/>
            <person name="Wang C."/>
            <person name="Pepin K."/>
            <person name="Bhonagiri V."/>
            <person name="Nash W."/>
            <person name="Johnson M."/>
            <person name="Thiruvilangam P."/>
            <person name="Wilson R."/>
        </authorList>
    </citation>
    <scope>NUCLEOTIDE SEQUENCE [LARGE SCALE GENOMIC DNA]</scope>
    <source>
        <strain evidence="2">ATCC BAA-895 / CDC 4225-83 / SGSC4696</strain>
    </source>
</reference>
<dbReference type="HOGENOM" id="CLU_3267699_0_0_6"/>
<sequence length="41" mass="4748">MNCINTPMDISGENENDLLETLMQLINNNHGDICFYFNKID</sequence>
<accession>A8AI21</accession>
<dbReference type="STRING" id="290338.CKO_02009"/>
<dbReference type="Proteomes" id="UP000008148">
    <property type="component" value="Chromosome"/>
</dbReference>
<name>A8AI21_CITK8</name>